<reference evidence="2" key="1">
    <citation type="submission" date="2022-01" db="EMBL/GenBank/DDBJ databases">
        <authorList>
            <person name="King R."/>
        </authorList>
    </citation>
    <scope>NUCLEOTIDE SEQUENCE</scope>
</reference>
<keyword evidence="3" id="KW-1185">Reference proteome</keyword>
<evidence type="ECO:0000313" key="3">
    <source>
        <dbReference type="Proteomes" id="UP001152799"/>
    </source>
</evidence>
<dbReference type="AlphaFoldDB" id="A0A9N9QPS5"/>
<organism evidence="2 3">
    <name type="scientific">Ceutorhynchus assimilis</name>
    <name type="common">cabbage seed weevil</name>
    <dbReference type="NCBI Taxonomy" id="467358"/>
    <lineage>
        <taxon>Eukaryota</taxon>
        <taxon>Metazoa</taxon>
        <taxon>Ecdysozoa</taxon>
        <taxon>Arthropoda</taxon>
        <taxon>Hexapoda</taxon>
        <taxon>Insecta</taxon>
        <taxon>Pterygota</taxon>
        <taxon>Neoptera</taxon>
        <taxon>Endopterygota</taxon>
        <taxon>Coleoptera</taxon>
        <taxon>Polyphaga</taxon>
        <taxon>Cucujiformia</taxon>
        <taxon>Curculionidae</taxon>
        <taxon>Ceutorhynchinae</taxon>
        <taxon>Ceutorhynchus</taxon>
    </lineage>
</organism>
<dbReference type="Proteomes" id="UP001152799">
    <property type="component" value="Chromosome 4"/>
</dbReference>
<proteinExistence type="predicted"/>
<keyword evidence="1" id="KW-0732">Signal</keyword>
<protein>
    <submittedName>
        <fullName evidence="2">Uncharacterized protein</fullName>
    </submittedName>
</protein>
<gene>
    <name evidence="2" type="ORF">CEUTPL_LOCUS7658</name>
</gene>
<name>A0A9N9QPS5_9CUCU</name>
<dbReference type="EMBL" id="OU892280">
    <property type="protein sequence ID" value="CAG9767091.1"/>
    <property type="molecule type" value="Genomic_DNA"/>
</dbReference>
<sequence length="108" mass="11846">MSKLLGLTFVACFCINIQSISAINCFDCNTLEDCTFPLIPSAVCDTKNGQNQCLTSVLLSNGMKSYKRGCWKGGCQELNANPGPNTKVLYCRTCRQSNCNDDDFPKNS</sequence>
<accession>A0A9N9QPS5</accession>
<evidence type="ECO:0000313" key="2">
    <source>
        <dbReference type="EMBL" id="CAG9767091.1"/>
    </source>
</evidence>
<feature type="chain" id="PRO_5040394926" evidence="1">
    <location>
        <begin position="23"/>
        <end position="108"/>
    </location>
</feature>
<feature type="signal peptide" evidence="1">
    <location>
        <begin position="1"/>
        <end position="22"/>
    </location>
</feature>
<evidence type="ECO:0000256" key="1">
    <source>
        <dbReference type="SAM" id="SignalP"/>
    </source>
</evidence>